<reference evidence="1" key="1">
    <citation type="submission" date="2019-08" db="EMBL/GenBank/DDBJ databases">
        <authorList>
            <person name="Kucharzyk K."/>
            <person name="Murdoch R.W."/>
            <person name="Higgins S."/>
            <person name="Loffler F."/>
        </authorList>
    </citation>
    <scope>NUCLEOTIDE SEQUENCE</scope>
</reference>
<dbReference type="AlphaFoldDB" id="A0A645ERX8"/>
<dbReference type="EMBL" id="VSSQ01049209">
    <property type="protein sequence ID" value="MPN03283.1"/>
    <property type="molecule type" value="Genomic_DNA"/>
</dbReference>
<dbReference type="SUPFAM" id="SSF51161">
    <property type="entry name" value="Trimeric LpxA-like enzymes"/>
    <property type="match status" value="1"/>
</dbReference>
<dbReference type="GO" id="GO:0047200">
    <property type="term" value="F:tetrahydrodipicolinate N-acetyltransferase activity"/>
    <property type="evidence" value="ECO:0007669"/>
    <property type="project" value="UniProtKB-EC"/>
</dbReference>
<organism evidence="1">
    <name type="scientific">bioreactor metagenome</name>
    <dbReference type="NCBI Taxonomy" id="1076179"/>
    <lineage>
        <taxon>unclassified sequences</taxon>
        <taxon>metagenomes</taxon>
        <taxon>ecological metagenomes</taxon>
    </lineage>
</organism>
<keyword evidence="1" id="KW-0012">Acyltransferase</keyword>
<evidence type="ECO:0000313" key="1">
    <source>
        <dbReference type="EMBL" id="MPN03283.1"/>
    </source>
</evidence>
<dbReference type="InterPro" id="IPR050179">
    <property type="entry name" value="Trans_hexapeptide_repeat"/>
</dbReference>
<dbReference type="PANTHER" id="PTHR43300:SF11">
    <property type="entry name" value="ACETYLTRANSFERASE RV3034C-RELATED"/>
    <property type="match status" value="1"/>
</dbReference>
<accession>A0A645ERX8</accession>
<proteinExistence type="predicted"/>
<name>A0A645ERX8_9ZZZZ</name>
<keyword evidence="1" id="KW-0808">Transferase</keyword>
<gene>
    <name evidence="1" type="primary">dapH_42</name>
    <name evidence="1" type="ORF">SDC9_150510</name>
</gene>
<protein>
    <submittedName>
        <fullName evidence="1">2,3,4,5-tetrahydropyridine-2,6-dicarboxylate N-acetyltransferase</fullName>
        <ecNumber evidence="1">2.3.1.89</ecNumber>
    </submittedName>
</protein>
<dbReference type="PANTHER" id="PTHR43300">
    <property type="entry name" value="ACETYLTRANSFERASE"/>
    <property type="match status" value="1"/>
</dbReference>
<dbReference type="Gene3D" id="2.160.10.10">
    <property type="entry name" value="Hexapeptide repeat proteins"/>
    <property type="match status" value="1"/>
</dbReference>
<comment type="caution">
    <text evidence="1">The sequence shown here is derived from an EMBL/GenBank/DDBJ whole genome shotgun (WGS) entry which is preliminary data.</text>
</comment>
<dbReference type="EC" id="2.3.1.89" evidence="1"/>
<sequence>MWIGEKALIKAGVNICNGAVVGMGSVVTKDVEAYSVVAGNPAKTIIMRFDHDTITFLLESKWWDCEESKHKEQVKLFNNDNEFKRLLSQ</sequence>
<dbReference type="InterPro" id="IPR011004">
    <property type="entry name" value="Trimer_LpxA-like_sf"/>
</dbReference>